<dbReference type="GO" id="GO:0016853">
    <property type="term" value="F:isomerase activity"/>
    <property type="evidence" value="ECO:0007669"/>
    <property type="project" value="UniProtKB-KW"/>
</dbReference>
<evidence type="ECO:0000256" key="10">
    <source>
        <dbReference type="ARBA" id="ARBA00023004"/>
    </source>
</evidence>
<comment type="cofactor">
    <cofactor evidence="2 15">
        <name>pyridoxal 5'-phosphate</name>
        <dbReference type="ChEBI" id="CHEBI:597326"/>
    </cofactor>
</comment>
<evidence type="ECO:0000256" key="8">
    <source>
        <dbReference type="ARBA" id="ARBA00022723"/>
    </source>
</evidence>
<dbReference type="OrthoDB" id="9770937at2"/>
<sequence length="340" mass="36193">MVARSSAHCQIEAAASDAWRRELGQAFTRVEPLLAFLGLRRDQVPTLDPEPGPFRLLVPRGFAALMRAGGPADPLLRQVLPLAAERVLTAGFRCDPVGDGPAAQAPGLLRKYAGRALLLAQGACAVHCRYCFRRHFPYGDLGTYDSRIGLALAQIQADTTLHEIILSGGDPLLLADGALGDLLARLAAIPHVRRLRLHSRLPLVLPSRITARLCALLGTVTPRPVLVIHANHARELGAAAQAGLAALGAVGVTLLNQSVLLRGVNDDAATLAALSERLFDCGVLPYYLHQLDPVQGAAHFAVSDREARGLMAALRARLPGYLVPRLVRETAGAPCKEPLG</sequence>
<gene>
    <name evidence="17" type="ORF">THSYN_13550</name>
</gene>
<evidence type="ECO:0000256" key="5">
    <source>
        <dbReference type="ARBA" id="ARBA00022363"/>
    </source>
</evidence>
<dbReference type="PROSITE" id="PS51918">
    <property type="entry name" value="RADICAL_SAM"/>
    <property type="match status" value="1"/>
</dbReference>
<feature type="binding site" evidence="14">
    <location>
        <position position="131"/>
    </location>
    <ligand>
        <name>[4Fe-4S] cluster</name>
        <dbReference type="ChEBI" id="CHEBI:49883"/>
        <note>4Fe-4S-S-AdoMet</note>
    </ligand>
</feature>
<keyword evidence="12" id="KW-0413">Isomerase</keyword>
<evidence type="ECO:0000256" key="11">
    <source>
        <dbReference type="ARBA" id="ARBA00023014"/>
    </source>
</evidence>
<dbReference type="GO" id="GO:0051539">
    <property type="term" value="F:4 iron, 4 sulfur cluster binding"/>
    <property type="evidence" value="ECO:0007669"/>
    <property type="project" value="UniProtKB-KW"/>
</dbReference>
<dbReference type="SFLD" id="SFLDF00314">
    <property type="entry name" value="L-lysine_2_3-aminomutase_(yjeK"/>
    <property type="match status" value="1"/>
</dbReference>
<dbReference type="RefSeq" id="WP_100919636.1">
    <property type="nucleotide sequence ID" value="NZ_CP020370.1"/>
</dbReference>
<dbReference type="InterPro" id="IPR013785">
    <property type="entry name" value="Aldolase_TIM"/>
</dbReference>
<evidence type="ECO:0000313" key="18">
    <source>
        <dbReference type="Proteomes" id="UP000232638"/>
    </source>
</evidence>
<evidence type="ECO:0000256" key="9">
    <source>
        <dbReference type="ARBA" id="ARBA00022898"/>
    </source>
</evidence>
<dbReference type="PIRSF" id="PIRSF004911">
    <property type="entry name" value="DUF160"/>
    <property type="match status" value="1"/>
</dbReference>
<evidence type="ECO:0000256" key="4">
    <source>
        <dbReference type="ARBA" id="ARBA00008703"/>
    </source>
</evidence>
<name>A0A2K8U8G0_9GAMM</name>
<keyword evidence="9 15" id="KW-0663">Pyridoxal phosphate</keyword>
<feature type="binding site" evidence="14">
    <location>
        <position position="124"/>
    </location>
    <ligand>
        <name>[4Fe-4S] cluster</name>
        <dbReference type="ChEBI" id="CHEBI:49883"/>
        <note>4Fe-4S-S-AdoMet</note>
    </ligand>
</feature>
<keyword evidence="8 14" id="KW-0479">Metal-binding</keyword>
<dbReference type="Gene3D" id="3.20.20.70">
    <property type="entry name" value="Aldolase class I"/>
    <property type="match status" value="1"/>
</dbReference>
<feature type="modified residue" description="N6-(pyridoxal phosphate)lysine" evidence="15">
    <location>
        <position position="336"/>
    </location>
</feature>
<evidence type="ECO:0000256" key="1">
    <source>
        <dbReference type="ARBA" id="ARBA00001352"/>
    </source>
</evidence>
<dbReference type="InterPro" id="IPR003739">
    <property type="entry name" value="Lys_aminomutase/Glu_NH3_mut"/>
</dbReference>
<comment type="cofactor">
    <cofactor evidence="3">
        <name>[4Fe-4S] cluster</name>
        <dbReference type="ChEBI" id="CHEBI:49883"/>
    </cofactor>
</comment>
<evidence type="ECO:0000256" key="15">
    <source>
        <dbReference type="PIRSR" id="PIRSR603739-50"/>
    </source>
</evidence>
<feature type="domain" description="Radical SAM core" evidence="16">
    <location>
        <begin position="110"/>
        <end position="334"/>
    </location>
</feature>
<dbReference type="NCBIfam" id="TIGR00238">
    <property type="entry name" value="KamA family radical SAM protein"/>
    <property type="match status" value="1"/>
</dbReference>
<dbReference type="AlphaFoldDB" id="A0A2K8U8G0"/>
<evidence type="ECO:0000313" key="17">
    <source>
        <dbReference type="EMBL" id="AUB81882.1"/>
    </source>
</evidence>
<keyword evidence="6 14" id="KW-0004">4Fe-4S</keyword>
<reference evidence="17 18" key="1">
    <citation type="submission" date="2017-03" db="EMBL/GenBank/DDBJ databases">
        <title>Complete genome sequence of Candidatus 'Thiodictyon syntrophicum' sp. nov. strain Cad16T, a photolithoautotroph purple sulfur bacterium isolated from an alpine meromictic lake.</title>
        <authorList>
            <person name="Luedin S.M."/>
            <person name="Pothier J.F."/>
            <person name="Danza F."/>
            <person name="Storelli N."/>
            <person name="Wittwer M."/>
            <person name="Tonolla M."/>
        </authorList>
    </citation>
    <scope>NUCLEOTIDE SEQUENCE [LARGE SCALE GENOMIC DNA]</scope>
    <source>
        <strain evidence="17 18">Cad16T</strain>
    </source>
</reference>
<evidence type="ECO:0000256" key="13">
    <source>
        <dbReference type="ARBA" id="ARBA00030756"/>
    </source>
</evidence>
<comment type="similarity">
    <text evidence="4">Belongs to the radical SAM superfamily. KamA family.</text>
</comment>
<keyword evidence="18" id="KW-1185">Reference proteome</keyword>
<evidence type="ECO:0000256" key="7">
    <source>
        <dbReference type="ARBA" id="ARBA00022691"/>
    </source>
</evidence>
<dbReference type="SUPFAM" id="SSF102114">
    <property type="entry name" value="Radical SAM enzymes"/>
    <property type="match status" value="1"/>
</dbReference>
<comment type="catalytic activity">
    <reaction evidence="1">
        <text>L-lysine = D-beta-lysine</text>
        <dbReference type="Rhea" id="RHEA:44148"/>
        <dbReference type="ChEBI" id="CHEBI:32551"/>
        <dbReference type="ChEBI" id="CHEBI:84138"/>
    </reaction>
</comment>
<keyword evidence="10" id="KW-0408">Iron</keyword>
<dbReference type="GO" id="GO:0046872">
    <property type="term" value="F:metal ion binding"/>
    <property type="evidence" value="ECO:0007669"/>
    <property type="project" value="UniProtKB-KW"/>
</dbReference>
<feature type="binding site" evidence="14">
    <location>
        <position position="128"/>
    </location>
    <ligand>
        <name>[4Fe-4S] cluster</name>
        <dbReference type="ChEBI" id="CHEBI:49883"/>
        <note>4Fe-4S-S-AdoMet</note>
    </ligand>
</feature>
<evidence type="ECO:0000259" key="16">
    <source>
        <dbReference type="PROSITE" id="PS51918"/>
    </source>
</evidence>
<evidence type="ECO:0000256" key="6">
    <source>
        <dbReference type="ARBA" id="ARBA00022485"/>
    </source>
</evidence>
<dbReference type="InterPro" id="IPR058240">
    <property type="entry name" value="rSAM_sf"/>
</dbReference>
<dbReference type="Proteomes" id="UP000232638">
    <property type="component" value="Chromosome"/>
</dbReference>
<evidence type="ECO:0000256" key="14">
    <source>
        <dbReference type="PIRSR" id="PIRSR004911-1"/>
    </source>
</evidence>
<keyword evidence="7" id="KW-0949">S-adenosyl-L-methionine</keyword>
<dbReference type="NCBIfam" id="TIGR03821">
    <property type="entry name" value="EFP_modif_epmB"/>
    <property type="match status" value="1"/>
</dbReference>
<keyword evidence="11 14" id="KW-0411">Iron-sulfur</keyword>
<dbReference type="CDD" id="cd01335">
    <property type="entry name" value="Radical_SAM"/>
    <property type="match status" value="1"/>
</dbReference>
<dbReference type="EMBL" id="CP020370">
    <property type="protein sequence ID" value="AUB81882.1"/>
    <property type="molecule type" value="Genomic_DNA"/>
</dbReference>
<evidence type="ECO:0000256" key="3">
    <source>
        <dbReference type="ARBA" id="ARBA00001966"/>
    </source>
</evidence>
<accession>A0A2K8U8G0</accession>
<protein>
    <recommendedName>
        <fullName evidence="5">L-lysine 2,3-aminomutase</fullName>
    </recommendedName>
    <alternativeName>
        <fullName evidence="13">EF-P post-translational modification enzyme B</fullName>
    </alternativeName>
</protein>
<evidence type="ECO:0000256" key="12">
    <source>
        <dbReference type="ARBA" id="ARBA00023235"/>
    </source>
</evidence>
<dbReference type="InterPro" id="IPR022462">
    <property type="entry name" value="EpmB"/>
</dbReference>
<dbReference type="KEGG" id="tsy:THSYN_13550"/>
<evidence type="ECO:0000256" key="2">
    <source>
        <dbReference type="ARBA" id="ARBA00001933"/>
    </source>
</evidence>
<dbReference type="SFLD" id="SFLDS00029">
    <property type="entry name" value="Radical_SAM"/>
    <property type="match status" value="1"/>
</dbReference>
<dbReference type="PANTHER" id="PTHR30538:SF1">
    <property type="entry name" value="L-LYSINE 2,3-AMINOMUTASE"/>
    <property type="match status" value="1"/>
</dbReference>
<dbReference type="InterPro" id="IPR007197">
    <property type="entry name" value="rSAM"/>
</dbReference>
<dbReference type="PANTHER" id="PTHR30538">
    <property type="entry name" value="LYSINE 2,3-AMINOMUTASE-RELATED"/>
    <property type="match status" value="1"/>
</dbReference>
<proteinExistence type="inferred from homology"/>
<organism evidence="17 18">
    <name type="scientific">Candidatus Thiodictyon syntrophicum</name>
    <dbReference type="NCBI Taxonomy" id="1166950"/>
    <lineage>
        <taxon>Bacteria</taxon>
        <taxon>Pseudomonadati</taxon>
        <taxon>Pseudomonadota</taxon>
        <taxon>Gammaproteobacteria</taxon>
        <taxon>Chromatiales</taxon>
        <taxon>Chromatiaceae</taxon>
        <taxon>Thiodictyon</taxon>
    </lineage>
</organism>
<dbReference type="SFLD" id="SFLDG01070">
    <property type="entry name" value="PLP-dependent"/>
    <property type="match status" value="1"/>
</dbReference>